<sequence>MEFVEIHPPDSFHPSLSKENFDIRDFMGTWYVAHSTLPLWKNKKDVAITYTPFSLDSSSDFSPRLLCFKDVVEYRAEGASSSSKPSRVEGIDTLLPAPSNAPSHFSPAASYKWRGKGLLMIASSYWQFLGYSSSWAVTYFSKTLFTPAGIDIYVRDGENGLSEELYDEIMRKLAALGGNVGKISKGMFQVKRSASGDL</sequence>
<evidence type="ECO:0000313" key="2">
    <source>
        <dbReference type="Proteomes" id="UP000886523"/>
    </source>
</evidence>
<dbReference type="Proteomes" id="UP000886523">
    <property type="component" value="Unassembled WGS sequence"/>
</dbReference>
<protein>
    <submittedName>
        <fullName evidence="1">Uncharacterized protein</fullName>
    </submittedName>
</protein>
<organism evidence="1 2">
    <name type="scientific">Hydnum rufescens UP504</name>
    <dbReference type="NCBI Taxonomy" id="1448309"/>
    <lineage>
        <taxon>Eukaryota</taxon>
        <taxon>Fungi</taxon>
        <taxon>Dikarya</taxon>
        <taxon>Basidiomycota</taxon>
        <taxon>Agaricomycotina</taxon>
        <taxon>Agaricomycetes</taxon>
        <taxon>Cantharellales</taxon>
        <taxon>Hydnaceae</taxon>
        <taxon>Hydnum</taxon>
    </lineage>
</organism>
<dbReference type="OrthoDB" id="9975758at2759"/>
<dbReference type="EMBL" id="MU129137">
    <property type="protein sequence ID" value="KAF9505773.1"/>
    <property type="molecule type" value="Genomic_DNA"/>
</dbReference>
<dbReference type="SUPFAM" id="SSF50814">
    <property type="entry name" value="Lipocalins"/>
    <property type="match status" value="1"/>
</dbReference>
<name>A0A9P6AH99_9AGAM</name>
<keyword evidence="2" id="KW-1185">Reference proteome</keyword>
<dbReference type="InterPro" id="IPR012674">
    <property type="entry name" value="Calycin"/>
</dbReference>
<dbReference type="Gene3D" id="2.40.128.20">
    <property type="match status" value="1"/>
</dbReference>
<comment type="caution">
    <text evidence="1">The sequence shown here is derived from an EMBL/GenBank/DDBJ whole genome shotgun (WGS) entry which is preliminary data.</text>
</comment>
<reference evidence="1" key="1">
    <citation type="journal article" date="2020" name="Nat. Commun.">
        <title>Large-scale genome sequencing of mycorrhizal fungi provides insights into the early evolution of symbiotic traits.</title>
        <authorList>
            <person name="Miyauchi S."/>
            <person name="Kiss E."/>
            <person name="Kuo A."/>
            <person name="Drula E."/>
            <person name="Kohler A."/>
            <person name="Sanchez-Garcia M."/>
            <person name="Morin E."/>
            <person name="Andreopoulos B."/>
            <person name="Barry K.W."/>
            <person name="Bonito G."/>
            <person name="Buee M."/>
            <person name="Carver A."/>
            <person name="Chen C."/>
            <person name="Cichocki N."/>
            <person name="Clum A."/>
            <person name="Culley D."/>
            <person name="Crous P.W."/>
            <person name="Fauchery L."/>
            <person name="Girlanda M."/>
            <person name="Hayes R.D."/>
            <person name="Keri Z."/>
            <person name="LaButti K."/>
            <person name="Lipzen A."/>
            <person name="Lombard V."/>
            <person name="Magnuson J."/>
            <person name="Maillard F."/>
            <person name="Murat C."/>
            <person name="Nolan M."/>
            <person name="Ohm R.A."/>
            <person name="Pangilinan J."/>
            <person name="Pereira M.F."/>
            <person name="Perotto S."/>
            <person name="Peter M."/>
            <person name="Pfister S."/>
            <person name="Riley R."/>
            <person name="Sitrit Y."/>
            <person name="Stielow J.B."/>
            <person name="Szollosi G."/>
            <person name="Zifcakova L."/>
            <person name="Stursova M."/>
            <person name="Spatafora J.W."/>
            <person name="Tedersoo L."/>
            <person name="Vaario L.M."/>
            <person name="Yamada A."/>
            <person name="Yan M."/>
            <person name="Wang P."/>
            <person name="Xu J."/>
            <person name="Bruns T."/>
            <person name="Baldrian P."/>
            <person name="Vilgalys R."/>
            <person name="Dunand C."/>
            <person name="Henrissat B."/>
            <person name="Grigoriev I.V."/>
            <person name="Hibbett D."/>
            <person name="Nagy L.G."/>
            <person name="Martin F.M."/>
        </authorList>
    </citation>
    <scope>NUCLEOTIDE SEQUENCE</scope>
    <source>
        <strain evidence="1">UP504</strain>
    </source>
</reference>
<dbReference type="AlphaFoldDB" id="A0A9P6AH99"/>
<gene>
    <name evidence="1" type="ORF">BS47DRAFT_1334211</name>
</gene>
<proteinExistence type="predicted"/>
<accession>A0A9P6AH99</accession>
<evidence type="ECO:0000313" key="1">
    <source>
        <dbReference type="EMBL" id="KAF9505773.1"/>
    </source>
</evidence>